<dbReference type="InterPro" id="IPR005829">
    <property type="entry name" value="Sugar_transporter_CS"/>
</dbReference>
<feature type="transmembrane region" description="Helical" evidence="7">
    <location>
        <begin position="168"/>
        <end position="189"/>
    </location>
</feature>
<dbReference type="GO" id="GO:0015791">
    <property type="term" value="P:polyol transmembrane transport"/>
    <property type="evidence" value="ECO:0007669"/>
    <property type="project" value="UniProtKB-ARBA"/>
</dbReference>
<organism evidence="9 10">
    <name type="scientific">Acaulospora morrowiae</name>
    <dbReference type="NCBI Taxonomy" id="94023"/>
    <lineage>
        <taxon>Eukaryota</taxon>
        <taxon>Fungi</taxon>
        <taxon>Fungi incertae sedis</taxon>
        <taxon>Mucoromycota</taxon>
        <taxon>Glomeromycotina</taxon>
        <taxon>Glomeromycetes</taxon>
        <taxon>Diversisporales</taxon>
        <taxon>Acaulosporaceae</taxon>
        <taxon>Acaulospora</taxon>
    </lineage>
</organism>
<dbReference type="InterPro" id="IPR020846">
    <property type="entry name" value="MFS_dom"/>
</dbReference>
<evidence type="ECO:0000256" key="6">
    <source>
        <dbReference type="ARBA" id="ARBA00023136"/>
    </source>
</evidence>
<proteinExistence type="inferred from homology"/>
<protein>
    <submittedName>
        <fullName evidence="9">866_t:CDS:1</fullName>
    </submittedName>
</protein>
<keyword evidence="3" id="KW-0813">Transport</keyword>
<dbReference type="InterPro" id="IPR003663">
    <property type="entry name" value="Sugar/inositol_transpt"/>
</dbReference>
<feature type="transmembrane region" description="Helical" evidence="7">
    <location>
        <begin position="231"/>
        <end position="250"/>
    </location>
</feature>
<evidence type="ECO:0000313" key="9">
    <source>
        <dbReference type="EMBL" id="CAG8751227.1"/>
    </source>
</evidence>
<dbReference type="Pfam" id="PF00083">
    <property type="entry name" value="Sugar_tr"/>
    <property type="match status" value="1"/>
</dbReference>
<feature type="domain" description="Major facilitator superfamily (MFS) profile" evidence="8">
    <location>
        <begin position="77"/>
        <end position="336"/>
    </location>
</feature>
<evidence type="ECO:0000256" key="7">
    <source>
        <dbReference type="SAM" id="Phobius"/>
    </source>
</evidence>
<dbReference type="InterPro" id="IPR036259">
    <property type="entry name" value="MFS_trans_sf"/>
</dbReference>
<feature type="transmembrane region" description="Helical" evidence="7">
    <location>
        <begin position="72"/>
        <end position="90"/>
    </location>
</feature>
<dbReference type="EMBL" id="CAJVPV010035577">
    <property type="protein sequence ID" value="CAG8751227.1"/>
    <property type="molecule type" value="Genomic_DNA"/>
</dbReference>
<dbReference type="GO" id="GO:0022857">
    <property type="term" value="F:transmembrane transporter activity"/>
    <property type="evidence" value="ECO:0007669"/>
    <property type="project" value="InterPro"/>
</dbReference>
<feature type="transmembrane region" description="Helical" evidence="7">
    <location>
        <begin position="110"/>
        <end position="130"/>
    </location>
</feature>
<comment type="caution">
    <text evidence="9">The sequence shown here is derived from an EMBL/GenBank/DDBJ whole genome shotgun (WGS) entry which is preliminary data.</text>
</comment>
<evidence type="ECO:0000256" key="4">
    <source>
        <dbReference type="ARBA" id="ARBA00022692"/>
    </source>
</evidence>
<dbReference type="PROSITE" id="PS00217">
    <property type="entry name" value="SUGAR_TRANSPORT_2"/>
    <property type="match status" value="1"/>
</dbReference>
<dbReference type="InterPro" id="IPR005828">
    <property type="entry name" value="MFS_sugar_transport-like"/>
</dbReference>
<dbReference type="GO" id="GO:0015798">
    <property type="term" value="P:myo-inositol transport"/>
    <property type="evidence" value="ECO:0007669"/>
    <property type="project" value="UniProtKB-ARBA"/>
</dbReference>
<dbReference type="SUPFAM" id="SSF103473">
    <property type="entry name" value="MFS general substrate transporter"/>
    <property type="match status" value="1"/>
</dbReference>
<dbReference type="Gene3D" id="1.20.1250.20">
    <property type="entry name" value="MFS general substrate transporter like domains"/>
    <property type="match status" value="1"/>
</dbReference>
<dbReference type="PANTHER" id="PTHR48020:SF12">
    <property type="entry name" value="PROTON MYO-INOSITOL COTRANSPORTER"/>
    <property type="match status" value="1"/>
</dbReference>
<evidence type="ECO:0000313" key="10">
    <source>
        <dbReference type="Proteomes" id="UP000789342"/>
    </source>
</evidence>
<gene>
    <name evidence="9" type="ORF">AMORRO_LOCUS15358</name>
</gene>
<comment type="similarity">
    <text evidence="2">Belongs to the major facilitator superfamily. Sugar transporter (TC 2.A.1.1) family.</text>
</comment>
<dbReference type="PROSITE" id="PS50850">
    <property type="entry name" value="MFS"/>
    <property type="match status" value="1"/>
</dbReference>
<dbReference type="OrthoDB" id="508119at2759"/>
<dbReference type="InterPro" id="IPR050814">
    <property type="entry name" value="Myo-inositol_Transporter"/>
</dbReference>
<keyword evidence="4 7" id="KW-0812">Transmembrane</keyword>
<keyword evidence="10" id="KW-1185">Reference proteome</keyword>
<accession>A0A9N9NQ58</accession>
<name>A0A9N9NQ58_9GLOM</name>
<dbReference type="PRINTS" id="PR00171">
    <property type="entry name" value="SUGRTRNSPORT"/>
</dbReference>
<evidence type="ECO:0000259" key="8">
    <source>
        <dbReference type="PROSITE" id="PS50850"/>
    </source>
</evidence>
<keyword evidence="5 7" id="KW-1133">Transmembrane helix</keyword>
<feature type="non-terminal residue" evidence="9">
    <location>
        <position position="336"/>
    </location>
</feature>
<dbReference type="GO" id="GO:0016020">
    <property type="term" value="C:membrane"/>
    <property type="evidence" value="ECO:0007669"/>
    <property type="project" value="UniProtKB-SubCell"/>
</dbReference>
<comment type="subcellular location">
    <subcellularLocation>
        <location evidence="1">Membrane</location>
        <topology evidence="1">Multi-pass membrane protein</topology>
    </subcellularLocation>
</comment>
<dbReference type="AlphaFoldDB" id="A0A9N9NQ58"/>
<evidence type="ECO:0000256" key="2">
    <source>
        <dbReference type="ARBA" id="ARBA00010992"/>
    </source>
</evidence>
<feature type="non-terminal residue" evidence="9">
    <location>
        <position position="1"/>
    </location>
</feature>
<evidence type="ECO:0000256" key="5">
    <source>
        <dbReference type="ARBA" id="ARBA00022989"/>
    </source>
</evidence>
<reference evidence="9" key="1">
    <citation type="submission" date="2021-06" db="EMBL/GenBank/DDBJ databases">
        <authorList>
            <person name="Kallberg Y."/>
            <person name="Tangrot J."/>
            <person name="Rosling A."/>
        </authorList>
    </citation>
    <scope>NUCLEOTIDE SEQUENCE</scope>
    <source>
        <strain evidence="9">CL551</strain>
    </source>
</reference>
<feature type="transmembrane region" description="Helical" evidence="7">
    <location>
        <begin position="201"/>
        <end position="225"/>
    </location>
</feature>
<dbReference type="Proteomes" id="UP000789342">
    <property type="component" value="Unassembled WGS sequence"/>
</dbReference>
<feature type="transmembrane region" description="Helical" evidence="7">
    <location>
        <begin position="142"/>
        <end position="162"/>
    </location>
</feature>
<keyword evidence="6 7" id="KW-0472">Membrane</keyword>
<evidence type="ECO:0000256" key="1">
    <source>
        <dbReference type="ARBA" id="ARBA00004141"/>
    </source>
</evidence>
<sequence length="336" mass="36966">ARVINLQKKVMGKNSRKGDPDIPYQPLMEEKLEDQIRTRSSTDDSEDLKKRSHLHFDDPVLKQVEETTKVTTFVYVATFVISIGGFMFGYDTGVISSAMLLLENDFTMTALQKGMVVGATTLGAIFGGLTSGSFSDFVGRRMTSLVAAIIFIGGALILSLASSYELLLFGRLVVGIAAGASSQIVPIYISEISPRFYRGRLVTVNILMCTGGQLFAYLIAAGFVFQGGWRWMFGVSGIPPAIQLICMIFIPESPRYLVRKGKIEQAKRILAKIYPGAYQTFLSQEIEIIQETIAQNATGSYKKLFKYPNLGPLIISCGLQLFQQLSGFDTAMYYGA</sequence>
<evidence type="ECO:0000256" key="3">
    <source>
        <dbReference type="ARBA" id="ARBA00022448"/>
    </source>
</evidence>
<dbReference type="PANTHER" id="PTHR48020">
    <property type="entry name" value="PROTON MYO-INOSITOL COTRANSPORTER"/>
    <property type="match status" value="1"/>
</dbReference>